<keyword evidence="2" id="KW-1133">Transmembrane helix</keyword>
<sequence length="600" mass="66546">MNPLFLAIFIMIFFVQIQAFYQHVQNGNGEQELTPNQRALLTYIGRDMTRRNFAGETVSKRFCASENGECDWSNYGQALAMMVLPAFVFGVLFLLVFLCYGSYYCCCPCRALKGAKEFTEKSKKKWKIIFFISFLLFLLGTFLGFGGNSKMRSGIIDLGDEITNETQFMYNLAIHVNETFTKTGFYSVNSVGLENTIDAMRTINNQADDSSDTMSEYDSKRQYVVNIILAVPLVVVSFGVIFVFAKMGKAGACIGILSFLLIFGIWFSFGIHYLVGILFSDICYEISQNVDGIDDPNSDTPLKQIVDCTEGHTDLDSLREGCEDAINQTIDAGCAVRDEICSLNFTVQCDTASFTHSLTFNVSCAPTCNDSVLNETKQLLIFDNGTLAPGCVADQAELSIVCGILEADCNLSSNSWIDNVCVRILTVEECATECVDNQTKTNAQDVCQFIDNLNELYQMLVYEILPLLSCEFLKQVFRNIEGAVCDKIISGMLLIVVGQGLAGSILVIGAISFLAGEHRFSKPPSDSDFGYDGSKNSKDIEMNENLNDNDDDIKKPPLVQGWDDDNPNNNLNSPRIQTWDDNVQDDKNQSTSAAPPKVDF</sequence>
<dbReference type="EMBL" id="JAPDFW010000070">
    <property type="protein sequence ID" value="KAJ5074467.1"/>
    <property type="molecule type" value="Genomic_DNA"/>
</dbReference>
<dbReference type="PANTHER" id="PTHR31414:SF18">
    <property type="entry name" value="TRANSMEMBRANE PROTEIN-RELATED"/>
    <property type="match status" value="1"/>
</dbReference>
<evidence type="ECO:0000256" key="1">
    <source>
        <dbReference type="SAM" id="MobiDB-lite"/>
    </source>
</evidence>
<keyword evidence="2" id="KW-0472">Membrane</keyword>
<feature type="signal peptide" evidence="3">
    <location>
        <begin position="1"/>
        <end position="19"/>
    </location>
</feature>
<dbReference type="AlphaFoldDB" id="A0A9Q0LKF5"/>
<name>A0A9Q0LKF5_ANAIG</name>
<feature type="transmembrane region" description="Helical" evidence="2">
    <location>
        <begin position="82"/>
        <end position="105"/>
    </location>
</feature>
<keyword evidence="3" id="KW-0732">Signal</keyword>
<feature type="region of interest" description="Disordered" evidence="1">
    <location>
        <begin position="522"/>
        <end position="600"/>
    </location>
</feature>
<reference evidence="4" key="1">
    <citation type="submission" date="2022-10" db="EMBL/GenBank/DDBJ databases">
        <title>Novel sulphate-reducing endosymbionts in the free-living metamonad Anaeramoeba.</title>
        <authorList>
            <person name="Jerlstrom-Hultqvist J."/>
            <person name="Cepicka I."/>
            <person name="Gallot-Lavallee L."/>
            <person name="Salas-Leiva D."/>
            <person name="Curtis B.A."/>
            <person name="Zahonova K."/>
            <person name="Pipaliya S."/>
            <person name="Dacks J."/>
            <person name="Roger A.J."/>
        </authorList>
    </citation>
    <scope>NUCLEOTIDE SEQUENCE</scope>
    <source>
        <strain evidence="4">BMAN</strain>
    </source>
</reference>
<evidence type="ECO:0000256" key="2">
    <source>
        <dbReference type="SAM" id="Phobius"/>
    </source>
</evidence>
<evidence type="ECO:0000313" key="5">
    <source>
        <dbReference type="Proteomes" id="UP001149090"/>
    </source>
</evidence>
<organism evidence="4 5">
    <name type="scientific">Anaeramoeba ignava</name>
    <name type="common">Anaerobic marine amoeba</name>
    <dbReference type="NCBI Taxonomy" id="1746090"/>
    <lineage>
        <taxon>Eukaryota</taxon>
        <taxon>Metamonada</taxon>
        <taxon>Anaeramoebidae</taxon>
        <taxon>Anaeramoeba</taxon>
    </lineage>
</organism>
<dbReference type="Proteomes" id="UP001149090">
    <property type="component" value="Unassembled WGS sequence"/>
</dbReference>
<accession>A0A9Q0LKF5</accession>
<gene>
    <name evidence="4" type="ORF">M0811_01098</name>
</gene>
<dbReference type="OrthoDB" id="10664616at2759"/>
<feature type="chain" id="PRO_5040483497" evidence="3">
    <location>
        <begin position="20"/>
        <end position="600"/>
    </location>
</feature>
<keyword evidence="2 4" id="KW-0812">Transmembrane</keyword>
<feature type="transmembrane region" description="Helical" evidence="2">
    <location>
        <begin position="256"/>
        <end position="279"/>
    </location>
</feature>
<dbReference type="GO" id="GO:0016020">
    <property type="term" value="C:membrane"/>
    <property type="evidence" value="ECO:0007669"/>
    <property type="project" value="TreeGrafter"/>
</dbReference>
<keyword evidence="5" id="KW-1185">Reference proteome</keyword>
<feature type="transmembrane region" description="Helical" evidence="2">
    <location>
        <begin position="223"/>
        <end position="244"/>
    </location>
</feature>
<evidence type="ECO:0000256" key="3">
    <source>
        <dbReference type="SAM" id="SignalP"/>
    </source>
</evidence>
<feature type="transmembrane region" description="Helical" evidence="2">
    <location>
        <begin position="488"/>
        <end position="515"/>
    </location>
</feature>
<proteinExistence type="predicted"/>
<dbReference type="InterPro" id="IPR040283">
    <property type="entry name" value="DDB_G0292058-like"/>
</dbReference>
<dbReference type="PANTHER" id="PTHR31414">
    <property type="entry name" value="TRANSMEMBRANE PROTEIN DDB_G0292058"/>
    <property type="match status" value="1"/>
</dbReference>
<evidence type="ECO:0000313" key="4">
    <source>
        <dbReference type="EMBL" id="KAJ5074467.1"/>
    </source>
</evidence>
<protein>
    <submittedName>
        <fullName evidence="4">Transmembrane protein</fullName>
    </submittedName>
</protein>
<comment type="caution">
    <text evidence="4">The sequence shown here is derived from an EMBL/GenBank/DDBJ whole genome shotgun (WGS) entry which is preliminary data.</text>
</comment>
<feature type="transmembrane region" description="Helical" evidence="2">
    <location>
        <begin position="126"/>
        <end position="145"/>
    </location>
</feature>
<dbReference type="OMA" id="FYYIDYS"/>